<dbReference type="EMBL" id="JBHTAJ010000028">
    <property type="protein sequence ID" value="MFC7181207.1"/>
    <property type="molecule type" value="Genomic_DNA"/>
</dbReference>
<evidence type="ECO:0000313" key="8">
    <source>
        <dbReference type="EMBL" id="MFC7181207.1"/>
    </source>
</evidence>
<dbReference type="Pfam" id="PF04542">
    <property type="entry name" value="Sigma70_r2"/>
    <property type="match status" value="1"/>
</dbReference>
<evidence type="ECO:0000256" key="3">
    <source>
        <dbReference type="ARBA" id="ARBA00023082"/>
    </source>
</evidence>
<keyword evidence="9" id="KW-1185">Reference proteome</keyword>
<evidence type="ECO:0000259" key="6">
    <source>
        <dbReference type="Pfam" id="PF04542"/>
    </source>
</evidence>
<keyword evidence="5" id="KW-0804">Transcription</keyword>
<dbReference type="Gene3D" id="1.10.10.10">
    <property type="entry name" value="Winged helix-like DNA-binding domain superfamily/Winged helix DNA-binding domain"/>
    <property type="match status" value="1"/>
</dbReference>
<dbReference type="NCBIfam" id="TIGR02937">
    <property type="entry name" value="sigma70-ECF"/>
    <property type="match status" value="1"/>
</dbReference>
<feature type="domain" description="RNA polymerase sigma-70 region 2" evidence="6">
    <location>
        <begin position="15"/>
        <end position="71"/>
    </location>
</feature>
<evidence type="ECO:0000256" key="1">
    <source>
        <dbReference type="ARBA" id="ARBA00010641"/>
    </source>
</evidence>
<reference evidence="9" key="1">
    <citation type="journal article" date="2019" name="Int. J. Syst. Evol. Microbiol.">
        <title>The Global Catalogue of Microorganisms (GCM) 10K type strain sequencing project: providing services to taxonomists for standard genome sequencing and annotation.</title>
        <authorList>
            <consortium name="The Broad Institute Genomics Platform"/>
            <consortium name="The Broad Institute Genome Sequencing Center for Infectious Disease"/>
            <person name="Wu L."/>
            <person name="Ma J."/>
        </authorList>
    </citation>
    <scope>NUCLEOTIDE SEQUENCE [LARGE SCALE GENOMIC DNA]</scope>
    <source>
        <strain evidence="9">CGMCC 1.12859</strain>
    </source>
</reference>
<proteinExistence type="inferred from homology"/>
<dbReference type="PANTHER" id="PTHR43133">
    <property type="entry name" value="RNA POLYMERASE ECF-TYPE SIGMA FACTO"/>
    <property type="match status" value="1"/>
</dbReference>
<dbReference type="SUPFAM" id="SSF88946">
    <property type="entry name" value="Sigma2 domain of RNA polymerase sigma factors"/>
    <property type="match status" value="1"/>
</dbReference>
<dbReference type="InterPro" id="IPR014325">
    <property type="entry name" value="RNA_pol_sigma-E_actinobac"/>
</dbReference>
<evidence type="ECO:0000256" key="2">
    <source>
        <dbReference type="ARBA" id="ARBA00023015"/>
    </source>
</evidence>
<gene>
    <name evidence="8" type="ORF">ACFQMG_16740</name>
</gene>
<comment type="caution">
    <text evidence="8">The sequence shown here is derived from an EMBL/GenBank/DDBJ whole genome shotgun (WGS) entry which is preliminary data.</text>
</comment>
<dbReference type="PANTHER" id="PTHR43133:SF50">
    <property type="entry name" value="ECF RNA POLYMERASE SIGMA FACTOR SIGM"/>
    <property type="match status" value="1"/>
</dbReference>
<keyword evidence="2" id="KW-0805">Transcription regulation</keyword>
<dbReference type="Gene3D" id="1.10.1740.10">
    <property type="match status" value="1"/>
</dbReference>
<keyword evidence="4" id="KW-0238">DNA-binding</keyword>
<feature type="domain" description="RNA polymerase sigma-70 region 4" evidence="7">
    <location>
        <begin position="98"/>
        <end position="146"/>
    </location>
</feature>
<dbReference type="Pfam" id="PF04545">
    <property type="entry name" value="Sigma70_r4"/>
    <property type="match status" value="1"/>
</dbReference>
<dbReference type="InterPro" id="IPR007627">
    <property type="entry name" value="RNA_pol_sigma70_r2"/>
</dbReference>
<evidence type="ECO:0000256" key="4">
    <source>
        <dbReference type="ARBA" id="ARBA00023125"/>
    </source>
</evidence>
<name>A0ABW2FXQ5_9ACTN</name>
<dbReference type="InterPro" id="IPR013324">
    <property type="entry name" value="RNA_pol_sigma_r3/r4-like"/>
</dbReference>
<dbReference type="Proteomes" id="UP001596435">
    <property type="component" value="Unassembled WGS sequence"/>
</dbReference>
<keyword evidence="3" id="KW-0731">Sigma factor</keyword>
<comment type="similarity">
    <text evidence="1">Belongs to the sigma-70 factor family. ECF subfamily.</text>
</comment>
<sequence>MEFAAGCAGHLQKTAYLLTGGDLHLAEDLVQEALSRMFVRWRRLSRVENPAGYAHTVLVNTFLSLRRRRSSTERVTFEFPEIAVTDADPAVRLTLLRALQSLSARDRAVLVLRFWEDRSVEDTAAVLRLSATAVRSRSHRALNRIRDLLGDGFVERTTAEPR</sequence>
<dbReference type="InterPro" id="IPR014284">
    <property type="entry name" value="RNA_pol_sigma-70_dom"/>
</dbReference>
<dbReference type="SUPFAM" id="SSF88659">
    <property type="entry name" value="Sigma3 and sigma4 domains of RNA polymerase sigma factors"/>
    <property type="match status" value="1"/>
</dbReference>
<evidence type="ECO:0000313" key="9">
    <source>
        <dbReference type="Proteomes" id="UP001596435"/>
    </source>
</evidence>
<dbReference type="RefSeq" id="WP_345704252.1">
    <property type="nucleotide sequence ID" value="NZ_BAABKV010000001.1"/>
</dbReference>
<accession>A0ABW2FXQ5</accession>
<organism evidence="8 9">
    <name type="scientific">Kitasatospora paranensis</name>
    <dbReference type="NCBI Taxonomy" id="258053"/>
    <lineage>
        <taxon>Bacteria</taxon>
        <taxon>Bacillati</taxon>
        <taxon>Actinomycetota</taxon>
        <taxon>Actinomycetes</taxon>
        <taxon>Kitasatosporales</taxon>
        <taxon>Streptomycetaceae</taxon>
        <taxon>Kitasatospora</taxon>
    </lineage>
</organism>
<dbReference type="InterPro" id="IPR039425">
    <property type="entry name" value="RNA_pol_sigma-70-like"/>
</dbReference>
<dbReference type="InterPro" id="IPR013325">
    <property type="entry name" value="RNA_pol_sigma_r2"/>
</dbReference>
<dbReference type="NCBIfam" id="TIGR02983">
    <property type="entry name" value="SigE-fam_strep"/>
    <property type="match status" value="1"/>
</dbReference>
<evidence type="ECO:0000256" key="5">
    <source>
        <dbReference type="ARBA" id="ARBA00023163"/>
    </source>
</evidence>
<dbReference type="InterPro" id="IPR007630">
    <property type="entry name" value="RNA_pol_sigma70_r4"/>
</dbReference>
<dbReference type="CDD" id="cd06171">
    <property type="entry name" value="Sigma70_r4"/>
    <property type="match status" value="1"/>
</dbReference>
<protein>
    <submittedName>
        <fullName evidence="8">SigE family RNA polymerase sigma factor</fullName>
    </submittedName>
</protein>
<dbReference type="InterPro" id="IPR036388">
    <property type="entry name" value="WH-like_DNA-bd_sf"/>
</dbReference>
<evidence type="ECO:0000259" key="7">
    <source>
        <dbReference type="Pfam" id="PF04545"/>
    </source>
</evidence>